<dbReference type="NCBIfam" id="TIGR01417">
    <property type="entry name" value="PTS_I_fam"/>
    <property type="match status" value="1"/>
</dbReference>
<proteinExistence type="inferred from homology"/>
<dbReference type="InterPro" id="IPR003018">
    <property type="entry name" value="GAF"/>
</dbReference>
<comment type="caution">
    <text evidence="15">The sequence shown here is derived from an EMBL/GenBank/DDBJ whole genome shotgun (WGS) entry which is preliminary data.</text>
</comment>
<dbReference type="SUPFAM" id="SSF51621">
    <property type="entry name" value="Phosphoenolpyruvate/pyruvate domain"/>
    <property type="match status" value="1"/>
</dbReference>
<dbReference type="PROSITE" id="PS00742">
    <property type="entry name" value="PEP_ENZYMES_2"/>
    <property type="match status" value="1"/>
</dbReference>
<dbReference type="InterPro" id="IPR036618">
    <property type="entry name" value="PtsI_HPr-bd_sf"/>
</dbReference>
<dbReference type="InterPro" id="IPR040442">
    <property type="entry name" value="Pyrv_kinase-like_dom_sf"/>
</dbReference>
<sequence>MLVTLRQLMHRIGLAATLSDALAMAVKEARKAVSVDACALYLKDPQADAYVLAASDGLARPDDERSQRLACRVGARRELIFDLEAKASSAPGAAEGPPEAPGGSLVGTPLIHYRTVLGVLTASKPPGQAYAGDEITFLVSLGAQLAKRVHDEAAVGGIGRLLRGEGGADPYIQGVSAASGLAIGIAVPAEAQPRLESVPDRVAVDPDAEAAAFTSAVAAAREELRAAGERLAGTVPDAVRALFDVQVMLLGGDNLVSDTLAGIRSGNWAPGAWRATIARHAQVFEEMDDPYLRERAADVREIGQHVLLHLESRVRAARSGAERCILVGETLGLVEIAAVPAPCLAGIVSLRGSPLSHMAVLARALGIPAVVSLATLHPGRLDGRELAVDGDEGRVYVEPSPQRIETLQGRLDRSHARAAQLRRLCDRPAQTLDGVRLPLYGNIGLPSEGPAARQSGAEGIGLYRTEYRFLLSEILPVEEVQLRDYREVLETFAPLPVTLRTLDVGGDKMLSYFPVQEDNPFLGCRGIRFSLDQPELFLIQLRAMLRANADLGNLQVLFPMIGTVDELDEALHLLARAGRELAAEGLAMARPRVGVMIEVPASVFLVGAMAKRVDAFSIGTNDLTQYLLAVDRNNVQVVTPYDALHPAVLDAIRQVIETAHRFGKPVSVCGEMAGDPAGALLLLGLGVDGLSMSPALLGEVKRAIRCVARERARQLAEMALGMESGFAIHRLLHGELARSQACSGAD</sequence>
<organism evidence="15 16">
    <name type="scientific">Thiorhodococcus minor</name>
    <dbReference type="NCBI Taxonomy" id="57489"/>
    <lineage>
        <taxon>Bacteria</taxon>
        <taxon>Pseudomonadati</taxon>
        <taxon>Pseudomonadota</taxon>
        <taxon>Gammaproteobacteria</taxon>
        <taxon>Chromatiales</taxon>
        <taxon>Chromatiaceae</taxon>
        <taxon>Thiorhodococcus</taxon>
    </lineage>
</organism>
<dbReference type="PANTHER" id="PTHR46244">
    <property type="entry name" value="PHOSPHOENOLPYRUVATE-PROTEIN PHOSPHOTRANSFERASE"/>
    <property type="match status" value="1"/>
</dbReference>
<keyword evidence="11" id="KW-0479">Metal-binding</keyword>
<dbReference type="GO" id="GO:0046872">
    <property type="term" value="F:metal ion binding"/>
    <property type="evidence" value="ECO:0007669"/>
    <property type="project" value="UniProtKB-KW"/>
</dbReference>
<evidence type="ECO:0000256" key="8">
    <source>
        <dbReference type="ARBA" id="ARBA00022597"/>
    </source>
</evidence>
<dbReference type="GO" id="GO:0016301">
    <property type="term" value="F:kinase activity"/>
    <property type="evidence" value="ECO:0007669"/>
    <property type="project" value="UniProtKB-KW"/>
</dbReference>
<dbReference type="InterPro" id="IPR006318">
    <property type="entry name" value="PTS_EI-like"/>
</dbReference>
<dbReference type="SUPFAM" id="SSF47831">
    <property type="entry name" value="Enzyme I of the PEP:sugar phosphotransferase system HPr-binding (sub)domain"/>
    <property type="match status" value="1"/>
</dbReference>
<keyword evidence="16" id="KW-1185">Reference proteome</keyword>
<dbReference type="Gene3D" id="3.50.30.10">
    <property type="entry name" value="Phosphohistidine domain"/>
    <property type="match status" value="1"/>
</dbReference>
<dbReference type="InterPro" id="IPR036637">
    <property type="entry name" value="Phosphohistidine_dom_sf"/>
</dbReference>
<comment type="similarity">
    <text evidence="4">Belongs to the PEP-utilizing enzyme family.</text>
</comment>
<evidence type="ECO:0000256" key="13">
    <source>
        <dbReference type="ARBA" id="ARBA00022842"/>
    </source>
</evidence>
<dbReference type="AlphaFoldDB" id="A0A6M0K725"/>
<evidence type="ECO:0000256" key="7">
    <source>
        <dbReference type="ARBA" id="ARBA00022490"/>
    </source>
</evidence>
<dbReference type="SMART" id="SM00065">
    <property type="entry name" value="GAF"/>
    <property type="match status" value="1"/>
</dbReference>
<dbReference type="Pfam" id="PF13492">
    <property type="entry name" value="GAF_3"/>
    <property type="match status" value="1"/>
</dbReference>
<dbReference type="NCBIfam" id="NF008283">
    <property type="entry name" value="PRK11061.1"/>
    <property type="match status" value="1"/>
</dbReference>
<evidence type="ECO:0000313" key="15">
    <source>
        <dbReference type="EMBL" id="NEV64417.1"/>
    </source>
</evidence>
<comment type="cofactor">
    <cofactor evidence="2">
        <name>Mg(2+)</name>
        <dbReference type="ChEBI" id="CHEBI:18420"/>
    </cofactor>
</comment>
<keyword evidence="15" id="KW-0670">Pyruvate</keyword>
<dbReference type="RefSeq" id="WP_164455141.1">
    <property type="nucleotide sequence ID" value="NZ_JAAIJQ010000089.1"/>
</dbReference>
<dbReference type="InterPro" id="IPR008731">
    <property type="entry name" value="PTS_EIN"/>
</dbReference>
<comment type="subcellular location">
    <subcellularLocation>
        <location evidence="3">Cytoplasm</location>
    </subcellularLocation>
</comment>
<dbReference type="InterPro" id="IPR023151">
    <property type="entry name" value="PEP_util_CS"/>
</dbReference>
<keyword evidence="7" id="KW-0963">Cytoplasm</keyword>
<dbReference type="EC" id="2.7.3.9" evidence="5"/>
<evidence type="ECO:0000256" key="11">
    <source>
        <dbReference type="ARBA" id="ARBA00022723"/>
    </source>
</evidence>
<dbReference type="Gene3D" id="3.30.450.40">
    <property type="match status" value="1"/>
</dbReference>
<dbReference type="PANTHER" id="PTHR46244:SF1">
    <property type="entry name" value="PHOSPHOENOLPYRUVATE-DEPENDENT PHOSPHOTRANSFERASE SYSTEM"/>
    <property type="match status" value="1"/>
</dbReference>
<dbReference type="InterPro" id="IPR029016">
    <property type="entry name" value="GAF-like_dom_sf"/>
</dbReference>
<keyword evidence="6" id="KW-0813">Transport</keyword>
<dbReference type="Pfam" id="PF02896">
    <property type="entry name" value="PEP-utilizers_C"/>
    <property type="match status" value="1"/>
</dbReference>
<gene>
    <name evidence="15" type="primary">ptsP</name>
    <name evidence="15" type="ORF">G3446_21490</name>
</gene>
<keyword evidence="10" id="KW-0598">Phosphotransferase system</keyword>
<evidence type="ECO:0000256" key="1">
    <source>
        <dbReference type="ARBA" id="ARBA00000683"/>
    </source>
</evidence>
<keyword evidence="12" id="KW-0418">Kinase</keyword>
<keyword evidence="8" id="KW-0762">Sugar transport</keyword>
<evidence type="ECO:0000259" key="14">
    <source>
        <dbReference type="SMART" id="SM00065"/>
    </source>
</evidence>
<dbReference type="InterPro" id="IPR015813">
    <property type="entry name" value="Pyrv/PenolPyrv_kinase-like_dom"/>
</dbReference>
<dbReference type="GO" id="GO:0005737">
    <property type="term" value="C:cytoplasm"/>
    <property type="evidence" value="ECO:0007669"/>
    <property type="project" value="UniProtKB-SubCell"/>
</dbReference>
<evidence type="ECO:0000256" key="2">
    <source>
        <dbReference type="ARBA" id="ARBA00001946"/>
    </source>
</evidence>
<evidence type="ECO:0000256" key="10">
    <source>
        <dbReference type="ARBA" id="ARBA00022683"/>
    </source>
</evidence>
<evidence type="ECO:0000256" key="6">
    <source>
        <dbReference type="ARBA" id="ARBA00022448"/>
    </source>
</evidence>
<dbReference type="Pfam" id="PF05524">
    <property type="entry name" value="PEP-utilisers_N"/>
    <property type="match status" value="1"/>
</dbReference>
<accession>A0A6M0K725</accession>
<feature type="domain" description="GAF" evidence="14">
    <location>
        <begin position="17"/>
        <end position="159"/>
    </location>
</feature>
<dbReference type="PRINTS" id="PR01736">
    <property type="entry name" value="PHPHTRNFRASE"/>
</dbReference>
<dbReference type="EMBL" id="JAAIJQ010000089">
    <property type="protein sequence ID" value="NEV64417.1"/>
    <property type="molecule type" value="Genomic_DNA"/>
</dbReference>
<protein>
    <recommendedName>
        <fullName evidence="5">phosphoenolpyruvate--protein phosphotransferase</fullName>
        <ecNumber evidence="5">2.7.3.9</ecNumber>
    </recommendedName>
</protein>
<evidence type="ECO:0000313" key="16">
    <source>
        <dbReference type="Proteomes" id="UP000483379"/>
    </source>
</evidence>
<dbReference type="GO" id="GO:0009401">
    <property type="term" value="P:phosphoenolpyruvate-dependent sugar phosphotransferase system"/>
    <property type="evidence" value="ECO:0007669"/>
    <property type="project" value="UniProtKB-KW"/>
</dbReference>
<dbReference type="Pfam" id="PF00391">
    <property type="entry name" value="PEP-utilizers"/>
    <property type="match status" value="1"/>
</dbReference>
<dbReference type="Gene3D" id="1.10.274.10">
    <property type="entry name" value="PtsI, HPr-binding domain"/>
    <property type="match status" value="1"/>
</dbReference>
<name>A0A6M0K725_9GAMM</name>
<evidence type="ECO:0000256" key="5">
    <source>
        <dbReference type="ARBA" id="ARBA00012232"/>
    </source>
</evidence>
<dbReference type="InterPro" id="IPR050499">
    <property type="entry name" value="PEP-utilizing_PTS_enzyme"/>
</dbReference>
<dbReference type="Gene3D" id="3.20.20.60">
    <property type="entry name" value="Phosphoenolpyruvate-binding domains"/>
    <property type="match status" value="1"/>
</dbReference>
<reference evidence="15 16" key="1">
    <citation type="submission" date="2020-02" db="EMBL/GenBank/DDBJ databases">
        <title>Genome sequences of Thiorhodococcus mannitoliphagus and Thiorhodococcus minor, purple sulfur photosynthetic bacteria in the gammaproteobacterial family, Chromatiaceae.</title>
        <authorList>
            <person name="Aviles F.A."/>
            <person name="Meyer T.E."/>
            <person name="Kyndt J.A."/>
        </authorList>
    </citation>
    <scope>NUCLEOTIDE SEQUENCE [LARGE SCALE GENOMIC DNA]</scope>
    <source>
        <strain evidence="15 16">DSM 11518</strain>
    </source>
</reference>
<keyword evidence="13" id="KW-0460">Magnesium</keyword>
<evidence type="ECO:0000256" key="3">
    <source>
        <dbReference type="ARBA" id="ARBA00004496"/>
    </source>
</evidence>
<comment type="catalytic activity">
    <reaction evidence="1">
        <text>L-histidyl-[protein] + phosphoenolpyruvate = N(pros)-phospho-L-histidyl-[protein] + pyruvate</text>
        <dbReference type="Rhea" id="RHEA:23880"/>
        <dbReference type="Rhea" id="RHEA-COMP:9745"/>
        <dbReference type="Rhea" id="RHEA-COMP:9746"/>
        <dbReference type="ChEBI" id="CHEBI:15361"/>
        <dbReference type="ChEBI" id="CHEBI:29979"/>
        <dbReference type="ChEBI" id="CHEBI:58702"/>
        <dbReference type="ChEBI" id="CHEBI:64837"/>
        <dbReference type="EC" id="2.7.3.9"/>
    </reaction>
</comment>
<dbReference type="InterPro" id="IPR000121">
    <property type="entry name" value="PEP_util_C"/>
</dbReference>
<dbReference type="Proteomes" id="UP000483379">
    <property type="component" value="Unassembled WGS sequence"/>
</dbReference>
<evidence type="ECO:0000256" key="9">
    <source>
        <dbReference type="ARBA" id="ARBA00022679"/>
    </source>
</evidence>
<evidence type="ECO:0000256" key="4">
    <source>
        <dbReference type="ARBA" id="ARBA00007837"/>
    </source>
</evidence>
<evidence type="ECO:0000256" key="12">
    <source>
        <dbReference type="ARBA" id="ARBA00022777"/>
    </source>
</evidence>
<dbReference type="SUPFAM" id="SSF52009">
    <property type="entry name" value="Phosphohistidine domain"/>
    <property type="match status" value="1"/>
</dbReference>
<dbReference type="InterPro" id="IPR008279">
    <property type="entry name" value="PEP-util_enz_mobile_dom"/>
</dbReference>
<dbReference type="SUPFAM" id="SSF55781">
    <property type="entry name" value="GAF domain-like"/>
    <property type="match status" value="1"/>
</dbReference>
<keyword evidence="9 15" id="KW-0808">Transferase</keyword>
<dbReference type="GO" id="GO:0008965">
    <property type="term" value="F:phosphoenolpyruvate-protein phosphotransferase activity"/>
    <property type="evidence" value="ECO:0007669"/>
    <property type="project" value="UniProtKB-EC"/>
</dbReference>